<dbReference type="GO" id="GO:0005737">
    <property type="term" value="C:cytoplasm"/>
    <property type="evidence" value="ECO:0007669"/>
    <property type="project" value="UniProtKB-SubCell"/>
</dbReference>
<evidence type="ECO:0000256" key="5">
    <source>
        <dbReference type="ARBA" id="ARBA00022490"/>
    </source>
</evidence>
<feature type="compositionally biased region" description="Basic and acidic residues" evidence="9">
    <location>
        <begin position="55"/>
        <end position="69"/>
    </location>
</feature>
<evidence type="ECO:0000256" key="8">
    <source>
        <dbReference type="ARBA" id="ARBA00023136"/>
    </source>
</evidence>
<name>A0A9Q1E6L2_SYNKA</name>
<comment type="caution">
    <text evidence="10">The sequence shown here is derived from an EMBL/GenBank/DDBJ whole genome shotgun (WGS) entry which is preliminary data.</text>
</comment>
<evidence type="ECO:0000256" key="4">
    <source>
        <dbReference type="ARBA" id="ARBA00022475"/>
    </source>
</evidence>
<sequence>MIPPTNVIPDNSVGKENEREQHELPQSPSSSISQQESKLQRLKRVALLQDQEPSQQERRQLLPADEQRRAAAGGPAPGGQHQRGSPDRLQPDRLRPPLPHLRPRLLAHPGRPRPAAARPPTAHSFLEHIFKKPTFCDVCNHMIVGECHHL</sequence>
<keyword evidence="11" id="KW-1185">Reference proteome</keyword>
<dbReference type="InterPro" id="IPR046349">
    <property type="entry name" value="C1-like_sf"/>
</dbReference>
<dbReference type="GO" id="GO:0003009">
    <property type="term" value="P:skeletal muscle contraction"/>
    <property type="evidence" value="ECO:0007669"/>
    <property type="project" value="TreeGrafter"/>
</dbReference>
<feature type="compositionally biased region" description="Low complexity" evidence="9">
    <location>
        <begin position="24"/>
        <end position="37"/>
    </location>
</feature>
<dbReference type="InterPro" id="IPR039688">
    <property type="entry name" value="STAC1/2/3"/>
</dbReference>
<keyword evidence="8" id="KW-0472">Membrane</keyword>
<evidence type="ECO:0000256" key="3">
    <source>
        <dbReference type="ARBA" id="ARBA00004496"/>
    </source>
</evidence>
<proteinExistence type="predicted"/>
<evidence type="ECO:0000256" key="7">
    <source>
        <dbReference type="ARBA" id="ARBA00022771"/>
    </source>
</evidence>
<evidence type="ECO:0000256" key="1">
    <source>
        <dbReference type="ARBA" id="ARBA00004184"/>
    </source>
</evidence>
<keyword evidence="4" id="KW-1003">Cell membrane</keyword>
<dbReference type="PANTHER" id="PTHR15135:SF7">
    <property type="entry name" value="STAC-LIKE, ISOFORM J"/>
    <property type="match status" value="1"/>
</dbReference>
<evidence type="ECO:0000313" key="11">
    <source>
        <dbReference type="Proteomes" id="UP001152622"/>
    </source>
</evidence>
<feature type="compositionally biased region" description="Basic and acidic residues" evidence="9">
    <location>
        <begin position="84"/>
        <end position="95"/>
    </location>
</feature>
<keyword evidence="7" id="KW-0863">Zinc-finger</keyword>
<evidence type="ECO:0000256" key="6">
    <source>
        <dbReference type="ARBA" id="ARBA00022737"/>
    </source>
</evidence>
<dbReference type="OrthoDB" id="8960428at2759"/>
<dbReference type="Gene3D" id="3.30.60.20">
    <property type="match status" value="1"/>
</dbReference>
<feature type="region of interest" description="Disordered" evidence="9">
    <location>
        <begin position="1"/>
        <end position="120"/>
    </location>
</feature>
<dbReference type="AlphaFoldDB" id="A0A9Q1E6L2"/>
<feature type="compositionally biased region" description="Low complexity" evidence="9">
    <location>
        <begin position="104"/>
        <end position="120"/>
    </location>
</feature>
<evidence type="ECO:0008006" key="12">
    <source>
        <dbReference type="Google" id="ProtNLM"/>
    </source>
</evidence>
<dbReference type="PANTHER" id="PTHR15135">
    <property type="entry name" value="STAC"/>
    <property type="match status" value="1"/>
</dbReference>
<evidence type="ECO:0000256" key="2">
    <source>
        <dbReference type="ARBA" id="ARBA00004236"/>
    </source>
</evidence>
<feature type="compositionally biased region" description="Basic and acidic residues" evidence="9">
    <location>
        <begin position="13"/>
        <end position="23"/>
    </location>
</feature>
<evidence type="ECO:0000313" key="10">
    <source>
        <dbReference type="EMBL" id="KAJ8333188.1"/>
    </source>
</evidence>
<reference evidence="10" key="1">
    <citation type="journal article" date="2023" name="Science">
        <title>Genome structures resolve the early diversification of teleost fishes.</title>
        <authorList>
            <person name="Parey E."/>
            <person name="Louis A."/>
            <person name="Montfort J."/>
            <person name="Bouchez O."/>
            <person name="Roques C."/>
            <person name="Iampietro C."/>
            <person name="Lluch J."/>
            <person name="Castinel A."/>
            <person name="Donnadieu C."/>
            <person name="Desvignes T."/>
            <person name="Floi Bucao C."/>
            <person name="Jouanno E."/>
            <person name="Wen M."/>
            <person name="Mejri S."/>
            <person name="Dirks R."/>
            <person name="Jansen H."/>
            <person name="Henkel C."/>
            <person name="Chen W.J."/>
            <person name="Zahm M."/>
            <person name="Cabau C."/>
            <person name="Klopp C."/>
            <person name="Thompson A.W."/>
            <person name="Robinson-Rechavi M."/>
            <person name="Braasch I."/>
            <person name="Lecointre G."/>
            <person name="Bobe J."/>
            <person name="Postlethwait J.H."/>
            <person name="Berthelot C."/>
            <person name="Roest Crollius H."/>
            <person name="Guiguen Y."/>
        </authorList>
    </citation>
    <scope>NUCLEOTIDE SEQUENCE</scope>
    <source>
        <strain evidence="10">WJC10195</strain>
    </source>
</reference>
<dbReference type="EMBL" id="JAINUF010000024">
    <property type="protein sequence ID" value="KAJ8333188.1"/>
    <property type="molecule type" value="Genomic_DNA"/>
</dbReference>
<organism evidence="10 11">
    <name type="scientific">Synaphobranchus kaupii</name>
    <name type="common">Kaup's arrowtooth eel</name>
    <dbReference type="NCBI Taxonomy" id="118154"/>
    <lineage>
        <taxon>Eukaryota</taxon>
        <taxon>Metazoa</taxon>
        <taxon>Chordata</taxon>
        <taxon>Craniata</taxon>
        <taxon>Vertebrata</taxon>
        <taxon>Euteleostomi</taxon>
        <taxon>Actinopterygii</taxon>
        <taxon>Neopterygii</taxon>
        <taxon>Teleostei</taxon>
        <taxon>Anguilliformes</taxon>
        <taxon>Synaphobranchidae</taxon>
        <taxon>Synaphobranchus</taxon>
    </lineage>
</organism>
<evidence type="ECO:0000256" key="9">
    <source>
        <dbReference type="SAM" id="MobiDB-lite"/>
    </source>
</evidence>
<gene>
    <name evidence="10" type="ORF">SKAU_G00420840</name>
</gene>
<comment type="subcellular location">
    <subcellularLocation>
        <location evidence="2">Cell membrane</location>
    </subcellularLocation>
    <subcellularLocation>
        <location evidence="3">Cytoplasm</location>
    </subcellularLocation>
    <subcellularLocation>
        <location evidence="1">Endomembrane system</location>
        <topology evidence="1">Peripheral membrane protein</topology>
    </subcellularLocation>
</comment>
<dbReference type="GO" id="GO:0008270">
    <property type="term" value="F:zinc ion binding"/>
    <property type="evidence" value="ECO:0007669"/>
    <property type="project" value="UniProtKB-KW"/>
</dbReference>
<keyword evidence="7" id="KW-0479">Metal-binding</keyword>
<keyword evidence="6" id="KW-0677">Repeat</keyword>
<accession>A0A9Q1E6L2</accession>
<protein>
    <recommendedName>
        <fullName evidence="12">Phorbol-ester/DAG-type domain-containing protein</fullName>
    </recommendedName>
</protein>
<keyword evidence="5" id="KW-0963">Cytoplasm</keyword>
<dbReference type="GO" id="GO:1903078">
    <property type="term" value="P:positive regulation of protein localization to plasma membrane"/>
    <property type="evidence" value="ECO:0007669"/>
    <property type="project" value="TreeGrafter"/>
</dbReference>
<keyword evidence="7" id="KW-0862">Zinc</keyword>
<dbReference type="GO" id="GO:0005886">
    <property type="term" value="C:plasma membrane"/>
    <property type="evidence" value="ECO:0007669"/>
    <property type="project" value="UniProtKB-SubCell"/>
</dbReference>
<dbReference type="Proteomes" id="UP001152622">
    <property type="component" value="Chromosome 24"/>
</dbReference>
<dbReference type="SUPFAM" id="SSF57889">
    <property type="entry name" value="Cysteine-rich domain"/>
    <property type="match status" value="1"/>
</dbReference>
<dbReference type="GO" id="GO:0012505">
    <property type="term" value="C:endomembrane system"/>
    <property type="evidence" value="ECO:0007669"/>
    <property type="project" value="UniProtKB-SubCell"/>
</dbReference>